<evidence type="ECO:0000313" key="3">
    <source>
        <dbReference type="Proteomes" id="UP000823775"/>
    </source>
</evidence>
<feature type="region of interest" description="Disordered" evidence="1">
    <location>
        <begin position="1"/>
        <end position="32"/>
    </location>
</feature>
<evidence type="ECO:0000256" key="1">
    <source>
        <dbReference type="SAM" id="MobiDB-lite"/>
    </source>
</evidence>
<sequence>MAPKVNKEKGVAYSRHGTKRARRTSEEEHEDVRMTPQLWRQYGIHWVTEQEEDEMARVDSDIESIDDNKEDSEMEEAALFPHR</sequence>
<reference evidence="2 3" key="1">
    <citation type="journal article" date="2021" name="BMC Genomics">
        <title>Datura genome reveals duplications of psychoactive alkaloid biosynthetic genes and high mutation rate following tissue culture.</title>
        <authorList>
            <person name="Rajewski A."/>
            <person name="Carter-House D."/>
            <person name="Stajich J."/>
            <person name="Litt A."/>
        </authorList>
    </citation>
    <scope>NUCLEOTIDE SEQUENCE [LARGE SCALE GENOMIC DNA]</scope>
    <source>
        <strain evidence="2">AR-01</strain>
    </source>
</reference>
<feature type="compositionally biased region" description="Basic and acidic residues" evidence="1">
    <location>
        <begin position="23"/>
        <end position="32"/>
    </location>
</feature>
<feature type="region of interest" description="Disordered" evidence="1">
    <location>
        <begin position="62"/>
        <end position="83"/>
    </location>
</feature>
<proteinExistence type="predicted"/>
<organism evidence="2 3">
    <name type="scientific">Datura stramonium</name>
    <name type="common">Jimsonweed</name>
    <name type="synonym">Common thornapple</name>
    <dbReference type="NCBI Taxonomy" id="4076"/>
    <lineage>
        <taxon>Eukaryota</taxon>
        <taxon>Viridiplantae</taxon>
        <taxon>Streptophyta</taxon>
        <taxon>Embryophyta</taxon>
        <taxon>Tracheophyta</taxon>
        <taxon>Spermatophyta</taxon>
        <taxon>Magnoliopsida</taxon>
        <taxon>eudicotyledons</taxon>
        <taxon>Gunneridae</taxon>
        <taxon>Pentapetalae</taxon>
        <taxon>asterids</taxon>
        <taxon>lamiids</taxon>
        <taxon>Solanales</taxon>
        <taxon>Solanaceae</taxon>
        <taxon>Solanoideae</taxon>
        <taxon>Datureae</taxon>
        <taxon>Datura</taxon>
    </lineage>
</organism>
<evidence type="ECO:0000313" key="2">
    <source>
        <dbReference type="EMBL" id="MCD7460072.1"/>
    </source>
</evidence>
<feature type="compositionally biased region" description="Basic and acidic residues" evidence="1">
    <location>
        <begin position="1"/>
        <end position="10"/>
    </location>
</feature>
<comment type="caution">
    <text evidence="2">The sequence shown here is derived from an EMBL/GenBank/DDBJ whole genome shotgun (WGS) entry which is preliminary data.</text>
</comment>
<protein>
    <submittedName>
        <fullName evidence="2">Uncharacterized protein</fullName>
    </submittedName>
</protein>
<gene>
    <name evidence="2" type="ORF">HAX54_042790</name>
</gene>
<accession>A0ABS8SMJ1</accession>
<keyword evidence="3" id="KW-1185">Reference proteome</keyword>
<dbReference type="EMBL" id="JACEIK010000633">
    <property type="protein sequence ID" value="MCD7460072.1"/>
    <property type="molecule type" value="Genomic_DNA"/>
</dbReference>
<dbReference type="Proteomes" id="UP000823775">
    <property type="component" value="Unassembled WGS sequence"/>
</dbReference>
<name>A0ABS8SMJ1_DATST</name>
<feature type="compositionally biased region" description="Acidic residues" evidence="1">
    <location>
        <begin position="62"/>
        <end position="76"/>
    </location>
</feature>